<sequence length="493" mass="54514">MRPIPPGWSSAANGAITRPLDVVETWLHRMVAGAGARLNRDPFAITLRLKLKFPSIISDPTPYLRRTWLVSRHLHPQLGALYPPISAQQKNVTIPPLDPVEWLKSSFTVHQGDAAVFKSADDAVKTHHPTPTATAHWLPATSELLIRTTHLRLDGMGLFRLTHSFMTSLASVMRLGLDADVNSYPSNITEPTPSPGMGDATKIAEDGEPTPEYATKAIDEFIGQYDKGKPGIALPIREGSEKSMPANTRRLSSTLDKTTTSAIREACKDNGISIATAVQTSLIRAVASFPQQSTSKDLLIRVATDLRQLLAPHYNDPEYAVGLYVASFPSCIPDGLDPKLTFVQLAQKINPVFTTDLTNIAQDNKGRPVSFLKILEPYLNREFKLLTELPHDSAIKRSPGLSSVGLIEKFLEREYSFGEGQSERVDIESMWIAVDNIGQLPAFHIFTFRDQMTLQACFNESYYEDGFMNDVIERIKVELVNGLGIRAPISSRL</sequence>
<comment type="caution">
    <text evidence="1">The sequence shown here is derived from an EMBL/GenBank/DDBJ whole genome shotgun (WGS) entry which is preliminary data.</text>
</comment>
<dbReference type="PANTHER" id="PTHR42034:SF1">
    <property type="entry name" value="CONDENSATION DOMAIN-CONTAINING PROTEIN"/>
    <property type="match status" value="1"/>
</dbReference>
<keyword evidence="2" id="KW-1185">Reference proteome</keyword>
<dbReference type="Gene3D" id="3.30.559.10">
    <property type="entry name" value="Chloramphenicol acetyltransferase-like domain"/>
    <property type="match status" value="1"/>
</dbReference>
<evidence type="ECO:0000313" key="2">
    <source>
        <dbReference type="Proteomes" id="UP000777438"/>
    </source>
</evidence>
<dbReference type="AlphaFoldDB" id="A0A9P8W909"/>
<dbReference type="SUPFAM" id="SSF52777">
    <property type="entry name" value="CoA-dependent acyltransferases"/>
    <property type="match status" value="1"/>
</dbReference>
<gene>
    <name evidence="1" type="ORF">B0T10DRAFT_295196</name>
</gene>
<dbReference type="InterPro" id="IPR023213">
    <property type="entry name" value="CAT-like_dom_sf"/>
</dbReference>
<dbReference type="Gene3D" id="3.30.559.30">
    <property type="entry name" value="Nonribosomal peptide synthetase, condensation domain"/>
    <property type="match status" value="1"/>
</dbReference>
<dbReference type="EMBL" id="JAGPYM010000007">
    <property type="protein sequence ID" value="KAH6892524.1"/>
    <property type="molecule type" value="Genomic_DNA"/>
</dbReference>
<organism evidence="1 2">
    <name type="scientific">Thelonectria olida</name>
    <dbReference type="NCBI Taxonomy" id="1576542"/>
    <lineage>
        <taxon>Eukaryota</taxon>
        <taxon>Fungi</taxon>
        <taxon>Dikarya</taxon>
        <taxon>Ascomycota</taxon>
        <taxon>Pezizomycotina</taxon>
        <taxon>Sordariomycetes</taxon>
        <taxon>Hypocreomycetidae</taxon>
        <taxon>Hypocreales</taxon>
        <taxon>Nectriaceae</taxon>
        <taxon>Thelonectria</taxon>
    </lineage>
</organism>
<name>A0A9P8W909_9HYPO</name>
<dbReference type="PANTHER" id="PTHR42034">
    <property type="entry name" value="CHROMOSOME 7, WHOLE GENOME SHOTGUN SEQUENCE-RELATED"/>
    <property type="match status" value="1"/>
</dbReference>
<accession>A0A9P8W909</accession>
<reference evidence="1 2" key="1">
    <citation type="journal article" date="2021" name="Nat. Commun.">
        <title>Genetic determinants of endophytism in the Arabidopsis root mycobiome.</title>
        <authorList>
            <person name="Mesny F."/>
            <person name="Miyauchi S."/>
            <person name="Thiergart T."/>
            <person name="Pickel B."/>
            <person name="Atanasova L."/>
            <person name="Karlsson M."/>
            <person name="Huettel B."/>
            <person name="Barry K.W."/>
            <person name="Haridas S."/>
            <person name="Chen C."/>
            <person name="Bauer D."/>
            <person name="Andreopoulos W."/>
            <person name="Pangilinan J."/>
            <person name="LaButti K."/>
            <person name="Riley R."/>
            <person name="Lipzen A."/>
            <person name="Clum A."/>
            <person name="Drula E."/>
            <person name="Henrissat B."/>
            <person name="Kohler A."/>
            <person name="Grigoriev I.V."/>
            <person name="Martin F.M."/>
            <person name="Hacquard S."/>
        </authorList>
    </citation>
    <scope>NUCLEOTIDE SEQUENCE [LARGE SCALE GENOMIC DNA]</scope>
    <source>
        <strain evidence="1 2">MPI-CAGE-CH-0241</strain>
    </source>
</reference>
<dbReference type="OrthoDB" id="10000533at2759"/>
<evidence type="ECO:0000313" key="1">
    <source>
        <dbReference type="EMBL" id="KAH6892524.1"/>
    </source>
</evidence>
<protein>
    <submittedName>
        <fullName evidence="1">LolU-1</fullName>
    </submittedName>
</protein>
<dbReference type="Proteomes" id="UP000777438">
    <property type="component" value="Unassembled WGS sequence"/>
</dbReference>
<proteinExistence type="predicted"/>